<accession>A0ACC0BLE1</accession>
<reference evidence="2" key="1">
    <citation type="journal article" date="2023" name="Nat. Plants">
        <title>Single-cell RNA sequencing provides a high-resolution roadmap for understanding the multicellular compartmentation of specialized metabolism.</title>
        <authorList>
            <person name="Sun S."/>
            <person name="Shen X."/>
            <person name="Li Y."/>
            <person name="Li Y."/>
            <person name="Wang S."/>
            <person name="Li R."/>
            <person name="Zhang H."/>
            <person name="Shen G."/>
            <person name="Guo B."/>
            <person name="Wei J."/>
            <person name="Xu J."/>
            <person name="St-Pierre B."/>
            <person name="Chen S."/>
            <person name="Sun C."/>
        </authorList>
    </citation>
    <scope>NUCLEOTIDE SEQUENCE [LARGE SCALE GENOMIC DNA]</scope>
</reference>
<dbReference type="EMBL" id="CM044703">
    <property type="protein sequence ID" value="KAI5673406.1"/>
    <property type="molecule type" value="Genomic_DNA"/>
</dbReference>
<gene>
    <name evidence="1" type="ORF">M9H77_13770</name>
</gene>
<evidence type="ECO:0000313" key="2">
    <source>
        <dbReference type="Proteomes" id="UP001060085"/>
    </source>
</evidence>
<comment type="caution">
    <text evidence="1">The sequence shown here is derived from an EMBL/GenBank/DDBJ whole genome shotgun (WGS) entry which is preliminary data.</text>
</comment>
<name>A0ACC0BLE1_CATRO</name>
<sequence>MDTARNVGNRSQLIEHFPVAKGIGLAHELFLSKLIIESDCQVMIEENLKFFALCPSSKGWQWGAGGMKKTYLPTRAVNEFRPSGYSKTQTHTLIVKLGPRPGPIPSRYQFSGLRPDPLGSRTDGDGDGGGGDELKKMSKGRESERVRYAGGRVKLKSESESNRCSQ</sequence>
<keyword evidence="2" id="KW-1185">Reference proteome</keyword>
<dbReference type="Proteomes" id="UP001060085">
    <property type="component" value="Linkage Group LG03"/>
</dbReference>
<protein>
    <submittedName>
        <fullName evidence="1">Uncharacterized protein</fullName>
    </submittedName>
</protein>
<organism evidence="1 2">
    <name type="scientific">Catharanthus roseus</name>
    <name type="common">Madagascar periwinkle</name>
    <name type="synonym">Vinca rosea</name>
    <dbReference type="NCBI Taxonomy" id="4058"/>
    <lineage>
        <taxon>Eukaryota</taxon>
        <taxon>Viridiplantae</taxon>
        <taxon>Streptophyta</taxon>
        <taxon>Embryophyta</taxon>
        <taxon>Tracheophyta</taxon>
        <taxon>Spermatophyta</taxon>
        <taxon>Magnoliopsida</taxon>
        <taxon>eudicotyledons</taxon>
        <taxon>Gunneridae</taxon>
        <taxon>Pentapetalae</taxon>
        <taxon>asterids</taxon>
        <taxon>lamiids</taxon>
        <taxon>Gentianales</taxon>
        <taxon>Apocynaceae</taxon>
        <taxon>Rauvolfioideae</taxon>
        <taxon>Vinceae</taxon>
        <taxon>Catharanthinae</taxon>
        <taxon>Catharanthus</taxon>
    </lineage>
</organism>
<proteinExistence type="predicted"/>
<evidence type="ECO:0000313" key="1">
    <source>
        <dbReference type="EMBL" id="KAI5673406.1"/>
    </source>
</evidence>